<accession>A0AAN8WU43</accession>
<organism evidence="1 2">
    <name type="scientific">Halocaridina rubra</name>
    <name type="common">Hawaiian red shrimp</name>
    <dbReference type="NCBI Taxonomy" id="373956"/>
    <lineage>
        <taxon>Eukaryota</taxon>
        <taxon>Metazoa</taxon>
        <taxon>Ecdysozoa</taxon>
        <taxon>Arthropoda</taxon>
        <taxon>Crustacea</taxon>
        <taxon>Multicrustacea</taxon>
        <taxon>Malacostraca</taxon>
        <taxon>Eumalacostraca</taxon>
        <taxon>Eucarida</taxon>
        <taxon>Decapoda</taxon>
        <taxon>Pleocyemata</taxon>
        <taxon>Caridea</taxon>
        <taxon>Atyoidea</taxon>
        <taxon>Atyidae</taxon>
        <taxon>Halocaridina</taxon>
    </lineage>
</organism>
<dbReference type="Proteomes" id="UP001381693">
    <property type="component" value="Unassembled WGS sequence"/>
</dbReference>
<keyword evidence="2" id="KW-1185">Reference proteome</keyword>
<protein>
    <submittedName>
        <fullName evidence="1">Uncharacterized protein</fullName>
    </submittedName>
</protein>
<evidence type="ECO:0000313" key="2">
    <source>
        <dbReference type="Proteomes" id="UP001381693"/>
    </source>
</evidence>
<sequence length="96" mass="10824">SLPVKLSNRRSSSSRSSLHDFQELNWNGGGLKRMTSVVDWRLASRRGRSDDVIRRNRLREAGSANGITEMWTGRRGDRSRLDCCYLGGLDSLTALQ</sequence>
<proteinExistence type="predicted"/>
<comment type="caution">
    <text evidence="1">The sequence shown here is derived from an EMBL/GenBank/DDBJ whole genome shotgun (WGS) entry which is preliminary data.</text>
</comment>
<gene>
    <name evidence="1" type="ORF">SK128_007980</name>
</gene>
<evidence type="ECO:0000313" key="1">
    <source>
        <dbReference type="EMBL" id="KAK7070361.1"/>
    </source>
</evidence>
<dbReference type="EMBL" id="JAXCGZ010015406">
    <property type="protein sequence ID" value="KAK7070361.1"/>
    <property type="molecule type" value="Genomic_DNA"/>
</dbReference>
<dbReference type="AlphaFoldDB" id="A0AAN8WU43"/>
<reference evidence="1 2" key="1">
    <citation type="submission" date="2023-11" db="EMBL/GenBank/DDBJ databases">
        <title>Halocaridina rubra genome assembly.</title>
        <authorList>
            <person name="Smith C."/>
        </authorList>
    </citation>
    <scope>NUCLEOTIDE SEQUENCE [LARGE SCALE GENOMIC DNA]</scope>
    <source>
        <strain evidence="1">EP-1</strain>
        <tissue evidence="1">Whole</tissue>
    </source>
</reference>
<feature type="non-terminal residue" evidence="1">
    <location>
        <position position="1"/>
    </location>
</feature>
<name>A0AAN8WU43_HALRR</name>